<keyword evidence="10" id="KW-0614">Plasmid</keyword>
<dbReference type="RefSeq" id="WP_011787326.1">
    <property type="nucleotide sequence ID" value="NC_008741.1"/>
</dbReference>
<evidence type="ECO:0000256" key="7">
    <source>
        <dbReference type="SAM" id="Phobius"/>
    </source>
</evidence>
<dbReference type="InterPro" id="IPR032807">
    <property type="entry name" value="GNVR"/>
</dbReference>
<evidence type="ECO:0000313" key="10">
    <source>
        <dbReference type="EMBL" id="ABM30081.1"/>
    </source>
</evidence>
<dbReference type="InterPro" id="IPR003856">
    <property type="entry name" value="LPS_length_determ_N"/>
</dbReference>
<evidence type="ECO:0000256" key="5">
    <source>
        <dbReference type="ARBA" id="ARBA00023136"/>
    </source>
</evidence>
<dbReference type="EMBL" id="CP000528">
    <property type="protein sequence ID" value="ABM30081.1"/>
    <property type="molecule type" value="Genomic_DNA"/>
</dbReference>
<feature type="coiled-coil region" evidence="6">
    <location>
        <begin position="186"/>
        <end position="235"/>
    </location>
</feature>
<dbReference type="PANTHER" id="PTHR32309">
    <property type="entry name" value="TYROSINE-PROTEIN KINASE"/>
    <property type="match status" value="1"/>
</dbReference>
<evidence type="ECO:0000256" key="1">
    <source>
        <dbReference type="ARBA" id="ARBA00004651"/>
    </source>
</evidence>
<evidence type="ECO:0000259" key="9">
    <source>
        <dbReference type="Pfam" id="PF13807"/>
    </source>
</evidence>
<dbReference type="HOGENOM" id="CLU_009912_5_0_7"/>
<organism evidence="10 11">
    <name type="scientific">Nitratidesulfovibrio vulgaris (strain DP4)</name>
    <name type="common">Desulfovibrio vulgaris</name>
    <dbReference type="NCBI Taxonomy" id="391774"/>
    <lineage>
        <taxon>Bacteria</taxon>
        <taxon>Pseudomonadati</taxon>
        <taxon>Thermodesulfobacteriota</taxon>
        <taxon>Desulfovibrionia</taxon>
        <taxon>Desulfovibrionales</taxon>
        <taxon>Desulfovibrionaceae</taxon>
        <taxon>Nitratidesulfovibrio</taxon>
    </lineage>
</organism>
<keyword evidence="6" id="KW-0175">Coiled coil</keyword>
<feature type="transmembrane region" description="Helical" evidence="7">
    <location>
        <begin position="32"/>
        <end position="53"/>
    </location>
</feature>
<sequence length="500" mass="55792">MRPGGREPQQAPGRESGSLDVRRYLVLLRESIVTFCAIAVGVTLLGVAVSYVLPKRYEAHSSVSVEQNVVNELVKGIAITPSLEAKLRILKVSILSRKMLLAVIRDLDMDLGRQGEQLEILIENTRKNVEISYEEKKGLFYIRYRDASPERARDFVNALTRRYIEESTASKREESYEATRFLSDQIEVFQKRIEAAQKAIDAFKSEKGMILSMNESILREEIKETEHRLEETRIRKNERLAQLGILEKGTGGGRLAEKEAAYKALLGTYTAQHPDVVRAKAELDALRASGGGGGGRKGGVDYQRIKVELESLNEIERIQQELIEKDKRLLQELPAVQTELQALQQARKNETLIYEQLVTRYGQSEVSKQMELQDKAVSLRIIDPAILPIRPSTPNRPLIMLAGLLLGGAIGAGWVILSDQLFRKLRSVEDLTAMGVVVLGALPRIASPDDARIGRRRQVALAMSVTVALFVVGLAAAEYSGFEAFDGVFARVRNIVSNWL</sequence>
<feature type="domain" description="Polysaccharide chain length determinant N-terminal" evidence="8">
    <location>
        <begin position="18"/>
        <end position="107"/>
    </location>
</feature>
<keyword evidence="2" id="KW-1003">Cell membrane</keyword>
<evidence type="ECO:0000256" key="6">
    <source>
        <dbReference type="SAM" id="Coils"/>
    </source>
</evidence>
<name>A0A0H3ACN7_NITV4</name>
<dbReference type="PANTHER" id="PTHR32309:SF13">
    <property type="entry name" value="FERRIC ENTEROBACTIN TRANSPORT PROTEIN FEPE"/>
    <property type="match status" value="1"/>
</dbReference>
<dbReference type="Proteomes" id="UP000009173">
    <property type="component" value="Plasmid pDVUL01"/>
</dbReference>
<evidence type="ECO:0000256" key="3">
    <source>
        <dbReference type="ARBA" id="ARBA00022692"/>
    </source>
</evidence>
<feature type="transmembrane region" description="Helical" evidence="7">
    <location>
        <begin position="398"/>
        <end position="417"/>
    </location>
</feature>
<proteinExistence type="predicted"/>
<comment type="subcellular location">
    <subcellularLocation>
        <location evidence="1">Cell membrane</location>
        <topology evidence="1">Multi-pass membrane protein</topology>
    </subcellularLocation>
</comment>
<accession>A0A0H3ACN7</accession>
<reference evidence="11" key="1">
    <citation type="journal article" date="2009" name="Environ. Microbiol.">
        <title>Contribution of mobile genetic elements to Desulfovibrio vulgaris genome plasticity.</title>
        <authorList>
            <person name="Walker C.B."/>
            <person name="Stolyar S."/>
            <person name="Chivian D."/>
            <person name="Pinel N."/>
            <person name="Gabster J.A."/>
            <person name="Dehal P.S."/>
            <person name="He Z."/>
            <person name="Yang Z.K."/>
            <person name="Yen H.C."/>
            <person name="Zhou J."/>
            <person name="Wall J.D."/>
            <person name="Hazen T.C."/>
            <person name="Arkin A.P."/>
            <person name="Stahl D.A."/>
        </authorList>
    </citation>
    <scope>NUCLEOTIDE SEQUENCE [LARGE SCALE GENOMIC DNA]</scope>
    <source>
        <strain evidence="11">DP4</strain>
        <plasmid evidence="11">Plasmid pDVUL01</plasmid>
    </source>
</reference>
<dbReference type="Pfam" id="PF13807">
    <property type="entry name" value="GNVR"/>
    <property type="match status" value="1"/>
</dbReference>
<evidence type="ECO:0000256" key="4">
    <source>
        <dbReference type="ARBA" id="ARBA00022989"/>
    </source>
</evidence>
<evidence type="ECO:0000313" key="11">
    <source>
        <dbReference type="Proteomes" id="UP000009173"/>
    </source>
</evidence>
<gene>
    <name evidence="10" type="ordered locus">Dvul_3070</name>
</gene>
<feature type="domain" description="Tyrosine-protein kinase G-rich" evidence="9">
    <location>
        <begin position="339"/>
        <end position="417"/>
    </location>
</feature>
<dbReference type="AlphaFoldDB" id="A0A0H3ACN7"/>
<geneLocation type="plasmid" evidence="10 11">
    <name>pDVUL01</name>
</geneLocation>
<evidence type="ECO:0000256" key="2">
    <source>
        <dbReference type="ARBA" id="ARBA00022475"/>
    </source>
</evidence>
<dbReference type="KEGG" id="dvl:Dvul_3070"/>
<feature type="transmembrane region" description="Helical" evidence="7">
    <location>
        <begin position="459"/>
        <end position="477"/>
    </location>
</feature>
<keyword evidence="5 7" id="KW-0472">Membrane</keyword>
<dbReference type="InterPro" id="IPR050445">
    <property type="entry name" value="Bact_polysacc_biosynth/exp"/>
</dbReference>
<keyword evidence="3 7" id="KW-0812">Transmembrane</keyword>
<dbReference type="GO" id="GO:0004713">
    <property type="term" value="F:protein tyrosine kinase activity"/>
    <property type="evidence" value="ECO:0007669"/>
    <property type="project" value="TreeGrafter"/>
</dbReference>
<evidence type="ECO:0000259" key="8">
    <source>
        <dbReference type="Pfam" id="PF02706"/>
    </source>
</evidence>
<protein>
    <submittedName>
        <fullName evidence="10">Lipopolysaccharide biosynthesis</fullName>
    </submittedName>
</protein>
<dbReference type="NCBIfam" id="TIGR03007">
    <property type="entry name" value="pepcterm_ChnLen"/>
    <property type="match status" value="1"/>
</dbReference>
<dbReference type="InterPro" id="IPR014345">
    <property type="entry name" value="XrtA_polysacc_chain"/>
</dbReference>
<dbReference type="GO" id="GO:0005886">
    <property type="term" value="C:plasma membrane"/>
    <property type="evidence" value="ECO:0007669"/>
    <property type="project" value="UniProtKB-SubCell"/>
</dbReference>
<dbReference type="Pfam" id="PF02706">
    <property type="entry name" value="Wzz"/>
    <property type="match status" value="1"/>
</dbReference>
<keyword evidence="4 7" id="KW-1133">Transmembrane helix</keyword>